<proteinExistence type="predicted"/>
<reference evidence="2 3" key="1">
    <citation type="journal article" date="2022" name="Nat. Genet.">
        <title>Improved pea reference genome and pan-genome highlight genomic features and evolutionary characteristics.</title>
        <authorList>
            <person name="Yang T."/>
            <person name="Liu R."/>
            <person name="Luo Y."/>
            <person name="Hu S."/>
            <person name="Wang D."/>
            <person name="Wang C."/>
            <person name="Pandey M.K."/>
            <person name="Ge S."/>
            <person name="Xu Q."/>
            <person name="Li N."/>
            <person name="Li G."/>
            <person name="Huang Y."/>
            <person name="Saxena R.K."/>
            <person name="Ji Y."/>
            <person name="Li M."/>
            <person name="Yan X."/>
            <person name="He Y."/>
            <person name="Liu Y."/>
            <person name="Wang X."/>
            <person name="Xiang C."/>
            <person name="Varshney R.K."/>
            <person name="Ding H."/>
            <person name="Gao S."/>
            <person name="Zong X."/>
        </authorList>
    </citation>
    <scope>NUCLEOTIDE SEQUENCE [LARGE SCALE GENOMIC DNA]</scope>
    <source>
        <strain evidence="2 3">cv. Zhongwan 6</strain>
    </source>
</reference>
<feature type="compositionally biased region" description="Polar residues" evidence="1">
    <location>
        <begin position="209"/>
        <end position="221"/>
    </location>
</feature>
<accession>A0A9D5BER3</accession>
<evidence type="ECO:0000313" key="2">
    <source>
        <dbReference type="EMBL" id="KAI5442268.1"/>
    </source>
</evidence>
<comment type="caution">
    <text evidence="2">The sequence shown here is derived from an EMBL/GenBank/DDBJ whole genome shotgun (WGS) entry which is preliminary data.</text>
</comment>
<sequence length="237" mass="26460">MIGTKKCLDEFIISPESTRKVNPEYEDWQAYDQQLFGWFKYSMTPGIATQLLHCESSKQLWEEAQSLAGAHQGLDLDSEYNPIVVKLSDQTSLSWIDLQSQLLSSESDLNKSITSTISPSMPQQIWPTRQIIKETEDATDLAQMEIRKDLTSEVGGVVKEEAGWTRYHVSGTSNHVTNQTGKFQNLIEHHGKNSLVVGYGEKLKIMGTGNLSNDSTTTITEEPQDADGDTNQVTHPP</sequence>
<keyword evidence="3" id="KW-1185">Reference proteome</keyword>
<evidence type="ECO:0000313" key="3">
    <source>
        <dbReference type="Proteomes" id="UP001058974"/>
    </source>
</evidence>
<dbReference type="AlphaFoldDB" id="A0A9D5BER3"/>
<dbReference type="Proteomes" id="UP001058974">
    <property type="component" value="Chromosome 1"/>
</dbReference>
<protein>
    <submittedName>
        <fullName evidence="2">Uncharacterized protein</fullName>
    </submittedName>
</protein>
<dbReference type="EMBL" id="JAMSHJ010000001">
    <property type="protein sequence ID" value="KAI5442268.1"/>
    <property type="molecule type" value="Genomic_DNA"/>
</dbReference>
<name>A0A9D5BER3_PEA</name>
<feature type="region of interest" description="Disordered" evidence="1">
    <location>
        <begin position="209"/>
        <end position="237"/>
    </location>
</feature>
<organism evidence="2 3">
    <name type="scientific">Pisum sativum</name>
    <name type="common">Garden pea</name>
    <name type="synonym">Lathyrus oleraceus</name>
    <dbReference type="NCBI Taxonomy" id="3888"/>
    <lineage>
        <taxon>Eukaryota</taxon>
        <taxon>Viridiplantae</taxon>
        <taxon>Streptophyta</taxon>
        <taxon>Embryophyta</taxon>
        <taxon>Tracheophyta</taxon>
        <taxon>Spermatophyta</taxon>
        <taxon>Magnoliopsida</taxon>
        <taxon>eudicotyledons</taxon>
        <taxon>Gunneridae</taxon>
        <taxon>Pentapetalae</taxon>
        <taxon>rosids</taxon>
        <taxon>fabids</taxon>
        <taxon>Fabales</taxon>
        <taxon>Fabaceae</taxon>
        <taxon>Papilionoideae</taxon>
        <taxon>50 kb inversion clade</taxon>
        <taxon>NPAAA clade</taxon>
        <taxon>Hologalegina</taxon>
        <taxon>IRL clade</taxon>
        <taxon>Fabeae</taxon>
        <taxon>Lathyrus</taxon>
    </lineage>
</organism>
<dbReference type="Gramene" id="Psat01G0136300-T1">
    <property type="protein sequence ID" value="KAI5442268.1"/>
    <property type="gene ID" value="KIW84_011363"/>
</dbReference>
<evidence type="ECO:0000256" key="1">
    <source>
        <dbReference type="SAM" id="MobiDB-lite"/>
    </source>
</evidence>
<gene>
    <name evidence="2" type="ORF">KIW84_011363</name>
</gene>